<sequence>MTQQAASGRLIGGRFRLVADLGSGGFGRVWQARDEVLHTDVAIKELRLPREVTAAEHTERAARAAREARNAARLRDHPNIVAVHDVVLEDDIPWIVMRLVDGSSLEEHLVRHGPLSVEDTANVATALLRALRAAHQAGIVHRDVKPGNVMITTEGEVLLADFGISVHHTDTALTATGAFLGSSEYLAPERWHGKEATAASDLFSLGVTLYQAVEGISPFRRDTPAATLTAVLFGEIPPPRLAGRLTPLLTRLMSKEPDERPSIAEALAVVDPSSADGRPGESGAAPRTARHTRVLTKVEQAARKKEAAEEQPAAAERPAAADGRPAAEQPSTGTPADQGHSGRSTPRVAKQQRWQGTGYVVLMTFVVLAGAYSLLVRYPEVFIYAWDFISNTAVADSQRAGFLLMIPIVWICYRTARFGSRIAETVPEGGGATVTTIVRIIGFAAGGTAAFCAISGAAFLIGIAFSALAYLVIVLIAAGWEREAKHSR</sequence>
<dbReference type="InterPro" id="IPR000719">
    <property type="entry name" value="Prot_kinase_dom"/>
</dbReference>
<dbReference type="PANTHER" id="PTHR43289:SF6">
    <property type="entry name" value="SERINE_THREONINE-PROTEIN KINASE NEKL-3"/>
    <property type="match status" value="1"/>
</dbReference>
<feature type="compositionally biased region" description="Low complexity" evidence="8">
    <location>
        <begin position="310"/>
        <end position="329"/>
    </location>
</feature>
<feature type="transmembrane region" description="Helical" evidence="9">
    <location>
        <begin position="457"/>
        <end position="480"/>
    </location>
</feature>
<feature type="transmembrane region" description="Helical" evidence="9">
    <location>
        <begin position="398"/>
        <end position="416"/>
    </location>
</feature>
<keyword evidence="9" id="KW-1133">Transmembrane helix</keyword>
<evidence type="ECO:0000256" key="8">
    <source>
        <dbReference type="SAM" id="MobiDB-lite"/>
    </source>
</evidence>
<dbReference type="InterPro" id="IPR011009">
    <property type="entry name" value="Kinase-like_dom_sf"/>
</dbReference>
<organism evidence="11 12">
    <name type="scientific">Actinoalloteichus fjordicus</name>
    <dbReference type="NCBI Taxonomy" id="1612552"/>
    <lineage>
        <taxon>Bacteria</taxon>
        <taxon>Bacillati</taxon>
        <taxon>Actinomycetota</taxon>
        <taxon>Actinomycetes</taxon>
        <taxon>Pseudonocardiales</taxon>
        <taxon>Pseudonocardiaceae</taxon>
        <taxon>Actinoalloteichus</taxon>
    </lineage>
</organism>
<dbReference type="InterPro" id="IPR017441">
    <property type="entry name" value="Protein_kinase_ATP_BS"/>
</dbReference>
<evidence type="ECO:0000313" key="12">
    <source>
        <dbReference type="Proteomes" id="UP000185511"/>
    </source>
</evidence>
<dbReference type="EMBL" id="CP016076">
    <property type="protein sequence ID" value="APU13203.1"/>
    <property type="molecule type" value="Genomic_DNA"/>
</dbReference>
<dbReference type="KEGG" id="acad:UA74_05635"/>
<dbReference type="Proteomes" id="UP000185511">
    <property type="component" value="Chromosome"/>
</dbReference>
<proteinExistence type="predicted"/>
<dbReference type="Pfam" id="PF00069">
    <property type="entry name" value="Pkinase"/>
    <property type="match status" value="1"/>
</dbReference>
<evidence type="ECO:0000256" key="6">
    <source>
        <dbReference type="ARBA" id="ARBA00022840"/>
    </source>
</evidence>
<dbReference type="SMART" id="SM00220">
    <property type="entry name" value="S_TKc"/>
    <property type="match status" value="1"/>
</dbReference>
<evidence type="ECO:0000256" key="1">
    <source>
        <dbReference type="ARBA" id="ARBA00012513"/>
    </source>
</evidence>
<evidence type="ECO:0000313" key="11">
    <source>
        <dbReference type="EMBL" id="APU13203.1"/>
    </source>
</evidence>
<dbReference type="EC" id="2.7.11.1" evidence="1"/>
<gene>
    <name evidence="11" type="ORF">UA74_05635</name>
</gene>
<feature type="domain" description="Protein kinase" evidence="10">
    <location>
        <begin position="15"/>
        <end position="274"/>
    </location>
</feature>
<evidence type="ECO:0000256" key="3">
    <source>
        <dbReference type="ARBA" id="ARBA00022679"/>
    </source>
</evidence>
<dbReference type="GO" id="GO:0004674">
    <property type="term" value="F:protein serine/threonine kinase activity"/>
    <property type="evidence" value="ECO:0007669"/>
    <property type="project" value="UniProtKB-KW"/>
</dbReference>
<keyword evidence="12" id="KW-1185">Reference proteome</keyword>
<dbReference type="PROSITE" id="PS00108">
    <property type="entry name" value="PROTEIN_KINASE_ST"/>
    <property type="match status" value="1"/>
</dbReference>
<name>A0AAC9L875_9PSEU</name>
<keyword evidence="5 11" id="KW-0418">Kinase</keyword>
<dbReference type="PROSITE" id="PS00107">
    <property type="entry name" value="PROTEIN_KINASE_ATP"/>
    <property type="match status" value="1"/>
</dbReference>
<keyword evidence="9" id="KW-0812">Transmembrane</keyword>
<evidence type="ECO:0000256" key="5">
    <source>
        <dbReference type="ARBA" id="ARBA00022777"/>
    </source>
</evidence>
<keyword evidence="6 7" id="KW-0067">ATP-binding</keyword>
<feature type="transmembrane region" description="Helical" evidence="9">
    <location>
        <begin position="428"/>
        <end position="451"/>
    </location>
</feature>
<dbReference type="RefSeq" id="WP_075739355.1">
    <property type="nucleotide sequence ID" value="NZ_CP016076.1"/>
</dbReference>
<evidence type="ECO:0000256" key="9">
    <source>
        <dbReference type="SAM" id="Phobius"/>
    </source>
</evidence>
<evidence type="ECO:0000259" key="10">
    <source>
        <dbReference type="PROSITE" id="PS50011"/>
    </source>
</evidence>
<keyword evidence="4 7" id="KW-0547">Nucleotide-binding</keyword>
<dbReference type="PANTHER" id="PTHR43289">
    <property type="entry name" value="MITOGEN-ACTIVATED PROTEIN KINASE KINASE KINASE 20-RELATED"/>
    <property type="match status" value="1"/>
</dbReference>
<keyword evidence="9" id="KW-0472">Membrane</keyword>
<dbReference type="PROSITE" id="PS50011">
    <property type="entry name" value="PROTEIN_KINASE_DOM"/>
    <property type="match status" value="1"/>
</dbReference>
<dbReference type="AlphaFoldDB" id="A0AAC9L875"/>
<dbReference type="GO" id="GO:0005524">
    <property type="term" value="F:ATP binding"/>
    <property type="evidence" value="ECO:0007669"/>
    <property type="project" value="UniProtKB-UniRule"/>
</dbReference>
<evidence type="ECO:0000256" key="7">
    <source>
        <dbReference type="PROSITE-ProRule" id="PRU10141"/>
    </source>
</evidence>
<keyword evidence="3" id="KW-0808">Transferase</keyword>
<accession>A0AAC9L875</accession>
<dbReference type="CDD" id="cd14014">
    <property type="entry name" value="STKc_PknB_like"/>
    <property type="match status" value="1"/>
</dbReference>
<feature type="binding site" evidence="7">
    <location>
        <position position="44"/>
    </location>
    <ligand>
        <name>ATP</name>
        <dbReference type="ChEBI" id="CHEBI:30616"/>
    </ligand>
</feature>
<dbReference type="InterPro" id="IPR008271">
    <property type="entry name" value="Ser/Thr_kinase_AS"/>
</dbReference>
<feature type="transmembrane region" description="Helical" evidence="9">
    <location>
        <begin position="357"/>
        <end position="378"/>
    </location>
</feature>
<dbReference type="SUPFAM" id="SSF56112">
    <property type="entry name" value="Protein kinase-like (PK-like)"/>
    <property type="match status" value="1"/>
</dbReference>
<dbReference type="Gene3D" id="1.10.510.10">
    <property type="entry name" value="Transferase(Phosphotransferase) domain 1"/>
    <property type="match status" value="1"/>
</dbReference>
<reference evidence="12" key="1">
    <citation type="submission" date="2016-06" db="EMBL/GenBank/DDBJ databases">
        <title>Complete genome sequence of Actinoalloteichus fjordicus DSM 46855 (=ADI127-17), type strain of the new species Actinoalloteichus fjordicus.</title>
        <authorList>
            <person name="Ruckert C."/>
            <person name="Nouioui I."/>
            <person name="Willmese J."/>
            <person name="van Wezel G."/>
            <person name="Klenk H.-P."/>
            <person name="Kalinowski J."/>
            <person name="Zotchev S.B."/>
        </authorList>
    </citation>
    <scope>NUCLEOTIDE SEQUENCE [LARGE SCALE GENOMIC DNA]</scope>
    <source>
        <strain evidence="12">ADI127-7</strain>
    </source>
</reference>
<protein>
    <recommendedName>
        <fullName evidence="1">non-specific serine/threonine protein kinase</fullName>
        <ecNumber evidence="1">2.7.11.1</ecNumber>
    </recommendedName>
</protein>
<evidence type="ECO:0000256" key="2">
    <source>
        <dbReference type="ARBA" id="ARBA00022527"/>
    </source>
</evidence>
<feature type="region of interest" description="Disordered" evidence="8">
    <location>
        <begin position="268"/>
        <end position="350"/>
    </location>
</feature>
<dbReference type="Gene3D" id="3.30.200.20">
    <property type="entry name" value="Phosphorylase Kinase, domain 1"/>
    <property type="match status" value="1"/>
</dbReference>
<evidence type="ECO:0000256" key="4">
    <source>
        <dbReference type="ARBA" id="ARBA00022741"/>
    </source>
</evidence>
<keyword evidence="2" id="KW-0723">Serine/threonine-protein kinase</keyword>